<evidence type="ECO:0000313" key="1">
    <source>
        <dbReference type="EMBL" id="GHO91369.1"/>
    </source>
</evidence>
<comment type="caution">
    <text evidence="1">The sequence shown here is derived from an EMBL/GenBank/DDBJ whole genome shotgun (WGS) entry which is preliminary data.</text>
</comment>
<accession>A0A8J3IHF7</accession>
<organism evidence="1 2">
    <name type="scientific">Reticulibacter mediterranei</name>
    <dbReference type="NCBI Taxonomy" id="2778369"/>
    <lineage>
        <taxon>Bacteria</taxon>
        <taxon>Bacillati</taxon>
        <taxon>Chloroflexota</taxon>
        <taxon>Ktedonobacteria</taxon>
        <taxon>Ktedonobacterales</taxon>
        <taxon>Reticulibacteraceae</taxon>
        <taxon>Reticulibacter</taxon>
    </lineage>
</organism>
<gene>
    <name evidence="1" type="ORF">KSF_014170</name>
</gene>
<dbReference type="Proteomes" id="UP000597444">
    <property type="component" value="Unassembled WGS sequence"/>
</dbReference>
<evidence type="ECO:0000313" key="2">
    <source>
        <dbReference type="Proteomes" id="UP000597444"/>
    </source>
</evidence>
<dbReference type="RefSeq" id="WP_220202266.1">
    <property type="nucleotide sequence ID" value="NZ_BNJK01000001.1"/>
</dbReference>
<protein>
    <submittedName>
        <fullName evidence="1">Uncharacterized protein</fullName>
    </submittedName>
</protein>
<sequence>MAQVTMGVDLSTLVNALLEGNIDAIIAAAREHLQREEQVDVLIGRLGLIAVQGDPDGHPSITLAAAAMLSRLLHTIPAPIDTDKHSAELALPLLVQALLSAIPAIRAGHQAQSQYPDPLFPSELPEGKTVNEMMHQAVYKNDALLAERLLFGLYGSGADYRTTEVRAYEGIATTFQNAGHPLMLAVRGFQLLDAVEWGNRAPNILHWLAPHLPLRPDSDEPAWVRSVREYTGDQAHSVVSIRTRLSTPKNASALSLRQLIISDADTTKVCQGVYDALIKGEASPQAVGAVIALAAADILEYVPDTDRALFVRVAHGLLFSAAVRQVFQRVQDVEALNLLFTSAAFVNALHKEVIGNGAQRQPVPASKGASSTAIAGGGLIAAAQLETVASQLKAQDLGGALATAQRYFRLGHDPRALFATIALVASSIDSVDDQGHTLQIVQAAAEEYISWSQHRLPETNIEGLLLVALRAAAFGKRDTIVSQL</sequence>
<dbReference type="EMBL" id="BNJK01000001">
    <property type="protein sequence ID" value="GHO91369.1"/>
    <property type="molecule type" value="Genomic_DNA"/>
</dbReference>
<keyword evidence="2" id="KW-1185">Reference proteome</keyword>
<reference evidence="1" key="1">
    <citation type="submission" date="2020-10" db="EMBL/GenBank/DDBJ databases">
        <title>Taxonomic study of unclassified bacteria belonging to the class Ktedonobacteria.</title>
        <authorList>
            <person name="Yabe S."/>
            <person name="Wang C.M."/>
            <person name="Zheng Y."/>
            <person name="Sakai Y."/>
            <person name="Cavaletti L."/>
            <person name="Monciardini P."/>
            <person name="Donadio S."/>
        </authorList>
    </citation>
    <scope>NUCLEOTIDE SEQUENCE</scope>
    <source>
        <strain evidence="1">ID150040</strain>
    </source>
</reference>
<name>A0A8J3IHF7_9CHLR</name>
<proteinExistence type="predicted"/>
<dbReference type="AlphaFoldDB" id="A0A8J3IHF7"/>